<evidence type="ECO:0000313" key="9">
    <source>
        <dbReference type="EMBL" id="PTM60121.1"/>
    </source>
</evidence>
<dbReference type="Pfam" id="PF25967">
    <property type="entry name" value="RND-MFP_C"/>
    <property type="match status" value="1"/>
</dbReference>
<gene>
    <name evidence="9" type="ORF">C8P69_10346</name>
</gene>
<dbReference type="EMBL" id="PZZL01000003">
    <property type="protein sequence ID" value="PTM60121.1"/>
    <property type="molecule type" value="Genomic_DNA"/>
</dbReference>
<dbReference type="Gene3D" id="1.10.287.470">
    <property type="entry name" value="Helix hairpin bin"/>
    <property type="match status" value="1"/>
</dbReference>
<feature type="domain" description="Multidrug resistance protein MdtA-like beta-barrel" evidence="7">
    <location>
        <begin position="208"/>
        <end position="298"/>
    </location>
</feature>
<evidence type="ECO:0000256" key="1">
    <source>
        <dbReference type="ARBA" id="ARBA00004196"/>
    </source>
</evidence>
<feature type="signal peptide" evidence="4">
    <location>
        <begin position="1"/>
        <end position="25"/>
    </location>
</feature>
<evidence type="ECO:0000256" key="2">
    <source>
        <dbReference type="ARBA" id="ARBA00009477"/>
    </source>
</evidence>
<comment type="caution">
    <text evidence="9">The sequence shown here is derived from an EMBL/GenBank/DDBJ whole genome shotgun (WGS) entry which is preliminary data.</text>
</comment>
<dbReference type="PANTHER" id="PTHR30158:SF3">
    <property type="entry name" value="MULTIDRUG EFFLUX PUMP SUBUNIT ACRA-RELATED"/>
    <property type="match status" value="1"/>
</dbReference>
<dbReference type="OrthoDB" id="9800613at2"/>
<feature type="compositionally biased region" description="Low complexity" evidence="3">
    <location>
        <begin position="379"/>
        <end position="391"/>
    </location>
</feature>
<accession>A0A2T4ZDZ3</accession>
<evidence type="ECO:0000256" key="4">
    <source>
        <dbReference type="SAM" id="SignalP"/>
    </source>
</evidence>
<dbReference type="Gene3D" id="2.40.50.100">
    <property type="match status" value="1"/>
</dbReference>
<evidence type="ECO:0000313" key="10">
    <source>
        <dbReference type="Proteomes" id="UP000241808"/>
    </source>
</evidence>
<evidence type="ECO:0000259" key="6">
    <source>
        <dbReference type="Pfam" id="PF25917"/>
    </source>
</evidence>
<evidence type="ECO:0000259" key="5">
    <source>
        <dbReference type="Pfam" id="PF25876"/>
    </source>
</evidence>
<dbReference type="GO" id="GO:0022857">
    <property type="term" value="F:transmembrane transporter activity"/>
    <property type="evidence" value="ECO:0007669"/>
    <property type="project" value="InterPro"/>
</dbReference>
<feature type="domain" description="Multidrug resistance protein MdtA-like alpha-helical hairpin" evidence="5">
    <location>
        <begin position="104"/>
        <end position="171"/>
    </location>
</feature>
<organism evidence="9 10">
    <name type="scientific">Phreatobacter oligotrophus</name>
    <dbReference type="NCBI Taxonomy" id="1122261"/>
    <lineage>
        <taxon>Bacteria</taxon>
        <taxon>Pseudomonadati</taxon>
        <taxon>Pseudomonadota</taxon>
        <taxon>Alphaproteobacteria</taxon>
        <taxon>Hyphomicrobiales</taxon>
        <taxon>Phreatobacteraceae</taxon>
        <taxon>Phreatobacter</taxon>
    </lineage>
</organism>
<comment type="similarity">
    <text evidence="2">Belongs to the membrane fusion protein (MFP) (TC 8.A.1) family.</text>
</comment>
<feature type="region of interest" description="Disordered" evidence="3">
    <location>
        <begin position="369"/>
        <end position="391"/>
    </location>
</feature>
<dbReference type="GO" id="GO:0046677">
    <property type="term" value="P:response to antibiotic"/>
    <property type="evidence" value="ECO:0007669"/>
    <property type="project" value="TreeGrafter"/>
</dbReference>
<dbReference type="FunFam" id="2.40.420.20:FF:000001">
    <property type="entry name" value="Efflux RND transporter periplasmic adaptor subunit"/>
    <property type="match status" value="1"/>
</dbReference>
<dbReference type="SUPFAM" id="SSF111369">
    <property type="entry name" value="HlyD-like secretion proteins"/>
    <property type="match status" value="1"/>
</dbReference>
<dbReference type="InterPro" id="IPR058624">
    <property type="entry name" value="MdtA-like_HH"/>
</dbReference>
<dbReference type="RefSeq" id="WP_108175678.1">
    <property type="nucleotide sequence ID" value="NZ_PZZL01000003.1"/>
</dbReference>
<feature type="domain" description="Multidrug resistance protein MdtA-like barrel-sandwich hybrid" evidence="6">
    <location>
        <begin position="61"/>
        <end position="204"/>
    </location>
</feature>
<reference evidence="9 10" key="1">
    <citation type="submission" date="2018-04" db="EMBL/GenBank/DDBJ databases">
        <title>Genomic Encyclopedia of Archaeal and Bacterial Type Strains, Phase II (KMG-II): from individual species to whole genera.</title>
        <authorList>
            <person name="Goeker M."/>
        </authorList>
    </citation>
    <scope>NUCLEOTIDE SEQUENCE [LARGE SCALE GENOMIC DNA]</scope>
    <source>
        <strain evidence="9 10">DSM 25521</strain>
    </source>
</reference>
<dbReference type="NCBIfam" id="TIGR01730">
    <property type="entry name" value="RND_mfp"/>
    <property type="match status" value="1"/>
</dbReference>
<keyword evidence="4" id="KW-0732">Signal</keyword>
<feature type="chain" id="PRO_5015525033" evidence="4">
    <location>
        <begin position="26"/>
        <end position="391"/>
    </location>
</feature>
<dbReference type="PANTHER" id="PTHR30158">
    <property type="entry name" value="ACRA/E-RELATED COMPONENT OF DRUG EFFLUX TRANSPORTER"/>
    <property type="match status" value="1"/>
</dbReference>
<dbReference type="InterPro" id="IPR058625">
    <property type="entry name" value="MdtA-like_BSH"/>
</dbReference>
<keyword evidence="10" id="KW-1185">Reference proteome</keyword>
<protein>
    <submittedName>
        <fullName evidence="9">Membrane fusion protein (Multidrug efflux system)</fullName>
    </submittedName>
</protein>
<dbReference type="InterPro" id="IPR006143">
    <property type="entry name" value="RND_pump_MFP"/>
</dbReference>
<evidence type="ECO:0000259" key="7">
    <source>
        <dbReference type="Pfam" id="PF25944"/>
    </source>
</evidence>
<dbReference type="InterPro" id="IPR058627">
    <property type="entry name" value="MdtA-like_C"/>
</dbReference>
<dbReference type="GO" id="GO:0030313">
    <property type="term" value="C:cell envelope"/>
    <property type="evidence" value="ECO:0007669"/>
    <property type="project" value="UniProtKB-SubCell"/>
</dbReference>
<dbReference type="InterPro" id="IPR058626">
    <property type="entry name" value="MdtA-like_b-barrel"/>
</dbReference>
<feature type="domain" description="Multidrug resistance protein MdtA-like C-terminal permuted SH3" evidence="8">
    <location>
        <begin position="302"/>
        <end position="364"/>
    </location>
</feature>
<proteinExistence type="inferred from homology"/>
<dbReference type="AlphaFoldDB" id="A0A2T4ZDZ3"/>
<dbReference type="Proteomes" id="UP000241808">
    <property type="component" value="Unassembled WGS sequence"/>
</dbReference>
<dbReference type="Gene3D" id="2.40.30.170">
    <property type="match status" value="1"/>
</dbReference>
<dbReference type="Gene3D" id="2.40.420.20">
    <property type="match status" value="1"/>
</dbReference>
<comment type="subcellular location">
    <subcellularLocation>
        <location evidence="1">Cell envelope</location>
    </subcellularLocation>
</comment>
<evidence type="ECO:0000256" key="3">
    <source>
        <dbReference type="SAM" id="MobiDB-lite"/>
    </source>
</evidence>
<sequence length="391" mass="41322">MTLLRFPAAAALVLLSGLAGTPARAQAPGQTPPPPPVGIVEVKARPVPIISELPGRIAPTRIAQVRPRVSGIVIARVFQQGSLVKEGDVLYRIDPEPFRVEVERSRATLQRAQATRLLAQQQSDRVEQLRERNVASPQQLDSAVATLAQADADVASAKAGLASAELNLRYADITAPISGRIGRALITEGALVAANGADALATIQQLDPIYADFTQSATDLIRLRRAVNAGALTEDKADVAAVRLLMDDGSPYPHPGRLLFSEATVDAGTGQVTLRGEFPNPNGDLLPGMYVRVLIEQGVQPNAVTVPQQAIQRDTAGRAQLFVVKPDDTVEVRIVRTSRVVGTDAVIDDGLANGDRVVVDGFQRLRPGAKVTPRPWAPPGQGAAAAAPASR</sequence>
<dbReference type="Pfam" id="PF25944">
    <property type="entry name" value="Beta-barrel_RND"/>
    <property type="match status" value="1"/>
</dbReference>
<name>A0A2T4ZDZ3_9HYPH</name>
<evidence type="ECO:0000259" key="8">
    <source>
        <dbReference type="Pfam" id="PF25967"/>
    </source>
</evidence>
<dbReference type="Pfam" id="PF25917">
    <property type="entry name" value="BSH_RND"/>
    <property type="match status" value="1"/>
</dbReference>
<dbReference type="Pfam" id="PF25876">
    <property type="entry name" value="HH_MFP_RND"/>
    <property type="match status" value="1"/>
</dbReference>
<dbReference type="GO" id="GO:0005886">
    <property type="term" value="C:plasma membrane"/>
    <property type="evidence" value="ECO:0007669"/>
    <property type="project" value="TreeGrafter"/>
</dbReference>